<keyword evidence="1" id="KW-0880">Kelch repeat</keyword>
<organism evidence="4 5">
    <name type="scientific">Sinanodonta woodiana</name>
    <name type="common">Chinese pond mussel</name>
    <name type="synonym">Anodonta woodiana</name>
    <dbReference type="NCBI Taxonomy" id="1069815"/>
    <lineage>
        <taxon>Eukaryota</taxon>
        <taxon>Metazoa</taxon>
        <taxon>Spiralia</taxon>
        <taxon>Lophotrochozoa</taxon>
        <taxon>Mollusca</taxon>
        <taxon>Bivalvia</taxon>
        <taxon>Autobranchia</taxon>
        <taxon>Heteroconchia</taxon>
        <taxon>Palaeoheterodonta</taxon>
        <taxon>Unionida</taxon>
        <taxon>Unionoidea</taxon>
        <taxon>Unionidae</taxon>
        <taxon>Unioninae</taxon>
        <taxon>Sinanodonta</taxon>
    </lineage>
</organism>
<dbReference type="InterPro" id="IPR011705">
    <property type="entry name" value="BACK"/>
</dbReference>
<keyword evidence="5" id="KW-1185">Reference proteome</keyword>
<dbReference type="InterPro" id="IPR000210">
    <property type="entry name" value="BTB/POZ_dom"/>
</dbReference>
<evidence type="ECO:0000313" key="4">
    <source>
        <dbReference type="EMBL" id="KAL3869155.1"/>
    </source>
</evidence>
<dbReference type="Gene3D" id="2.120.10.80">
    <property type="entry name" value="Kelch-type beta propeller"/>
    <property type="match status" value="2"/>
</dbReference>
<evidence type="ECO:0000256" key="1">
    <source>
        <dbReference type="ARBA" id="ARBA00022441"/>
    </source>
</evidence>
<accession>A0ABD3W9A3</accession>
<dbReference type="SUPFAM" id="SSF54695">
    <property type="entry name" value="POZ domain"/>
    <property type="match status" value="1"/>
</dbReference>
<dbReference type="Pfam" id="PF07707">
    <property type="entry name" value="BACK"/>
    <property type="match status" value="1"/>
</dbReference>
<sequence>MLTDTMESSCKYKPENYPVHFFKMLKEFRRDEVCCDIKLVVGSKTFPAHRIILMACGPYFKAMLMSGMAEISKESITIMGVEPDIFQIILDFIYTGELEVNEDTCEDLLAAADMFSLTDVVTACSIFLKDRLQPHNCLGINMFAEIHACTDLIRDSERYISSNFLKVQREEEYKNLPLDRLLHYLYSENLRIENEFQVFIAAMDWIKHDQATRKKHIFEVMSPVRFPLISQKQLDGYLETQDDISIKVALQKILQDFRCEKKQNVEKKACKLKPFHSRPRKCARKNIYVIGGFSRPKGGRWSDAQTLSIVERFDTFHQQWYTMPSIQYARSSHGVGVVNGCICVVGGENDSLIYDSVESYDSVTHEWMMLPGMTTPRCGLGVCTLDNYLFALGGWVGSEIGDTIERYDPDQKKWTVVGRMTTLRFAIGVVGEAGLLYVIGGMSDLGTELQLAETFNPAFNEWRRLPDMQVKRAYAGVAALDGCIYVVGGWNDLDGALSTVEKYCPETNEWTMISPMGTVRAAASVAVVNGLLYAIGGRSFTDEFTAPVTMDTVECYDPLTDKWTDVGFMPTSRCEAAAVVL</sequence>
<dbReference type="SUPFAM" id="SSF117281">
    <property type="entry name" value="Kelch motif"/>
    <property type="match status" value="2"/>
</dbReference>
<reference evidence="4 5" key="1">
    <citation type="submission" date="2024-11" db="EMBL/GenBank/DDBJ databases">
        <title>Chromosome-level genome assembly of the freshwater bivalve Anodonta woodiana.</title>
        <authorList>
            <person name="Chen X."/>
        </authorList>
    </citation>
    <scope>NUCLEOTIDE SEQUENCE [LARGE SCALE GENOMIC DNA]</scope>
    <source>
        <strain evidence="4">MN2024</strain>
        <tissue evidence="4">Gills</tissue>
    </source>
</reference>
<dbReference type="Pfam" id="PF00651">
    <property type="entry name" value="BTB"/>
    <property type="match status" value="1"/>
</dbReference>
<dbReference type="InterPro" id="IPR011333">
    <property type="entry name" value="SKP1/BTB/POZ_sf"/>
</dbReference>
<dbReference type="InterPro" id="IPR006652">
    <property type="entry name" value="Kelch_1"/>
</dbReference>
<evidence type="ECO:0000259" key="3">
    <source>
        <dbReference type="PROSITE" id="PS50097"/>
    </source>
</evidence>
<dbReference type="PROSITE" id="PS50097">
    <property type="entry name" value="BTB"/>
    <property type="match status" value="1"/>
</dbReference>
<dbReference type="Gene3D" id="3.30.710.10">
    <property type="entry name" value="Potassium Channel Kv1.1, Chain A"/>
    <property type="match status" value="1"/>
</dbReference>
<dbReference type="InterPro" id="IPR017096">
    <property type="entry name" value="BTB-kelch_protein"/>
</dbReference>
<protein>
    <recommendedName>
        <fullName evidence="3">BTB domain-containing protein</fullName>
    </recommendedName>
</protein>
<dbReference type="Pfam" id="PF01344">
    <property type="entry name" value="Kelch_1"/>
    <property type="match status" value="5"/>
</dbReference>
<dbReference type="PANTHER" id="PTHR24412:SF35">
    <property type="entry name" value="ACTIN-BINDING PROTEIN IPP"/>
    <property type="match status" value="1"/>
</dbReference>
<dbReference type="FunFam" id="1.25.40.420:FF:000001">
    <property type="entry name" value="Kelch-like family member 12"/>
    <property type="match status" value="1"/>
</dbReference>
<dbReference type="SMART" id="SM00875">
    <property type="entry name" value="BACK"/>
    <property type="match status" value="1"/>
</dbReference>
<dbReference type="SMART" id="SM00225">
    <property type="entry name" value="BTB"/>
    <property type="match status" value="1"/>
</dbReference>
<dbReference type="Gene3D" id="1.25.40.420">
    <property type="match status" value="1"/>
</dbReference>
<proteinExistence type="predicted"/>
<dbReference type="Proteomes" id="UP001634394">
    <property type="component" value="Unassembled WGS sequence"/>
</dbReference>
<name>A0ABD3W9A3_SINWO</name>
<dbReference type="PANTHER" id="PTHR24412">
    <property type="entry name" value="KELCH PROTEIN"/>
    <property type="match status" value="1"/>
</dbReference>
<keyword evidence="2" id="KW-0677">Repeat</keyword>
<evidence type="ECO:0000256" key="2">
    <source>
        <dbReference type="ARBA" id="ARBA00022737"/>
    </source>
</evidence>
<dbReference type="EMBL" id="JBJQND010000008">
    <property type="protein sequence ID" value="KAL3869155.1"/>
    <property type="molecule type" value="Genomic_DNA"/>
</dbReference>
<feature type="domain" description="BTB" evidence="3">
    <location>
        <begin position="35"/>
        <end position="102"/>
    </location>
</feature>
<gene>
    <name evidence="4" type="ORF">ACJMK2_041868</name>
</gene>
<evidence type="ECO:0000313" key="5">
    <source>
        <dbReference type="Proteomes" id="UP001634394"/>
    </source>
</evidence>
<dbReference type="PIRSF" id="PIRSF037037">
    <property type="entry name" value="Kelch-like_protein_gigaxonin"/>
    <property type="match status" value="1"/>
</dbReference>
<dbReference type="SMART" id="SM00612">
    <property type="entry name" value="Kelch"/>
    <property type="match status" value="6"/>
</dbReference>
<dbReference type="InterPro" id="IPR015915">
    <property type="entry name" value="Kelch-typ_b-propeller"/>
</dbReference>
<dbReference type="AlphaFoldDB" id="A0ABD3W9A3"/>
<comment type="caution">
    <text evidence="4">The sequence shown here is derived from an EMBL/GenBank/DDBJ whole genome shotgun (WGS) entry which is preliminary data.</text>
</comment>